<evidence type="ECO:0000256" key="1">
    <source>
        <dbReference type="ARBA" id="ARBA00022833"/>
    </source>
</evidence>
<feature type="domain" description="tRNA-guanine(15) transglycosylase-like" evidence="2">
    <location>
        <begin position="3"/>
        <end position="50"/>
    </location>
</feature>
<dbReference type="Pfam" id="PF01702">
    <property type="entry name" value="TGT"/>
    <property type="match status" value="1"/>
</dbReference>
<evidence type="ECO:0000259" key="2">
    <source>
        <dbReference type="Pfam" id="PF01702"/>
    </source>
</evidence>
<dbReference type="AlphaFoldDB" id="A0A0C2D6G6"/>
<keyword evidence="1" id="KW-0862">Zinc</keyword>
<gene>
    <name evidence="3" type="ORF">ANCDUO_04465</name>
</gene>
<evidence type="ECO:0000313" key="3">
    <source>
        <dbReference type="EMBL" id="KIH65213.1"/>
    </source>
</evidence>
<evidence type="ECO:0000313" key="4">
    <source>
        <dbReference type="Proteomes" id="UP000054047"/>
    </source>
</evidence>
<protein>
    <recommendedName>
        <fullName evidence="2">tRNA-guanine(15) transglycosylase-like domain-containing protein</fullName>
    </recommendedName>
</protein>
<dbReference type="Gene3D" id="3.20.20.105">
    <property type="entry name" value="Queuine tRNA-ribosyltransferase-like"/>
    <property type="match status" value="1"/>
</dbReference>
<dbReference type="Proteomes" id="UP000054047">
    <property type="component" value="Unassembled WGS sequence"/>
</dbReference>
<accession>A0A0C2D6G6</accession>
<name>A0A0C2D6G6_9BILA</name>
<proteinExistence type="predicted"/>
<dbReference type="GO" id="GO:0006400">
    <property type="term" value="P:tRNA modification"/>
    <property type="evidence" value="ECO:0007669"/>
    <property type="project" value="InterPro"/>
</dbReference>
<reference evidence="3 4" key="1">
    <citation type="submission" date="2013-12" db="EMBL/GenBank/DDBJ databases">
        <title>Draft genome of the parsitic nematode Ancylostoma duodenale.</title>
        <authorList>
            <person name="Mitreva M."/>
        </authorList>
    </citation>
    <scope>NUCLEOTIDE SEQUENCE [LARGE SCALE GENOMIC DNA]</scope>
    <source>
        <strain evidence="3 4">Zhejiang</strain>
    </source>
</reference>
<dbReference type="OrthoDB" id="10249838at2759"/>
<dbReference type="PANTHER" id="PTHR43530:SF1">
    <property type="entry name" value="QUEUINE TRNA-RIBOSYLTRANSFERASE CATALYTIC SUBUNIT 1"/>
    <property type="match status" value="1"/>
</dbReference>
<dbReference type="InterPro" id="IPR036511">
    <property type="entry name" value="TGT-like_sf"/>
</dbReference>
<dbReference type="GO" id="GO:0008479">
    <property type="term" value="F:tRNA-guanosine(34) queuine transglycosylase activity"/>
    <property type="evidence" value="ECO:0007669"/>
    <property type="project" value="TreeGrafter"/>
</dbReference>
<sequence>MMVPRKETIGCHLLSIHNIRHQLRLMEDVREAIDSEKVQQFLEDFLRNYYQKEPIPEWVRDAVAFMGYELNL</sequence>
<dbReference type="SUPFAM" id="SSF51713">
    <property type="entry name" value="tRNA-guanine transglycosylase"/>
    <property type="match status" value="1"/>
</dbReference>
<keyword evidence="4" id="KW-1185">Reference proteome</keyword>
<dbReference type="PANTHER" id="PTHR43530">
    <property type="entry name" value="QUEUINE TRNA-RIBOSYLTRANSFERASE CATALYTIC SUBUNIT 1"/>
    <property type="match status" value="1"/>
</dbReference>
<dbReference type="InterPro" id="IPR002616">
    <property type="entry name" value="tRNA_ribo_trans-like"/>
</dbReference>
<dbReference type="EMBL" id="KN727651">
    <property type="protein sequence ID" value="KIH65213.1"/>
    <property type="molecule type" value="Genomic_DNA"/>
</dbReference>
<organism evidence="3 4">
    <name type="scientific">Ancylostoma duodenale</name>
    <dbReference type="NCBI Taxonomy" id="51022"/>
    <lineage>
        <taxon>Eukaryota</taxon>
        <taxon>Metazoa</taxon>
        <taxon>Ecdysozoa</taxon>
        <taxon>Nematoda</taxon>
        <taxon>Chromadorea</taxon>
        <taxon>Rhabditida</taxon>
        <taxon>Rhabditina</taxon>
        <taxon>Rhabditomorpha</taxon>
        <taxon>Strongyloidea</taxon>
        <taxon>Ancylostomatidae</taxon>
        <taxon>Ancylostomatinae</taxon>
        <taxon>Ancylostoma</taxon>
    </lineage>
</organism>
<dbReference type="GO" id="GO:0005829">
    <property type="term" value="C:cytosol"/>
    <property type="evidence" value="ECO:0007669"/>
    <property type="project" value="TreeGrafter"/>
</dbReference>